<organism evidence="2 3">
    <name type="scientific">Pseudozyma flocculosa</name>
    <dbReference type="NCBI Taxonomy" id="84751"/>
    <lineage>
        <taxon>Eukaryota</taxon>
        <taxon>Fungi</taxon>
        <taxon>Dikarya</taxon>
        <taxon>Basidiomycota</taxon>
        <taxon>Ustilaginomycotina</taxon>
        <taxon>Ustilaginomycetes</taxon>
        <taxon>Ustilaginales</taxon>
        <taxon>Ustilaginaceae</taxon>
        <taxon>Pseudozyma</taxon>
    </lineage>
</organism>
<feature type="region of interest" description="Disordered" evidence="1">
    <location>
        <begin position="1"/>
        <end position="45"/>
    </location>
</feature>
<name>A0A5C3EU31_9BASI</name>
<gene>
    <name evidence="2" type="ORF">PSFLO_01335</name>
</gene>
<evidence type="ECO:0000313" key="3">
    <source>
        <dbReference type="Proteomes" id="UP000323386"/>
    </source>
</evidence>
<protein>
    <submittedName>
        <fullName evidence="2">Uncharacterized protein</fullName>
    </submittedName>
</protein>
<dbReference type="Proteomes" id="UP000323386">
    <property type="component" value="Unassembled WGS sequence"/>
</dbReference>
<reference evidence="2 3" key="1">
    <citation type="submission" date="2018-03" db="EMBL/GenBank/DDBJ databases">
        <authorList>
            <person name="Guldener U."/>
        </authorList>
    </citation>
    <scope>NUCLEOTIDE SEQUENCE [LARGE SCALE GENOMIC DNA]</scope>
    <source>
        <strain evidence="2 3">DAOM196992</strain>
    </source>
</reference>
<sequence length="162" mass="17010">MDGNQTAAQVKVELATGGRARRPCEPDGCGASKPEPGNGGPAAAWMPLSACLQDSAWPSRHRLSWYPSNSGRPAQTIHWAGGRAASRQPDGESHTETPPPLCDGAAKQRRHKRQADAESGGRATSDGDSGESATVASGRGRGFPAWPRASFEGRQAGWKRPA</sequence>
<feature type="region of interest" description="Disordered" evidence="1">
    <location>
        <begin position="67"/>
        <end position="162"/>
    </location>
</feature>
<proteinExistence type="predicted"/>
<keyword evidence="3" id="KW-1185">Reference proteome</keyword>
<evidence type="ECO:0000313" key="2">
    <source>
        <dbReference type="EMBL" id="SPO35864.1"/>
    </source>
</evidence>
<evidence type="ECO:0000256" key="1">
    <source>
        <dbReference type="SAM" id="MobiDB-lite"/>
    </source>
</evidence>
<dbReference type="EMBL" id="OOIP01000003">
    <property type="protein sequence ID" value="SPO35864.1"/>
    <property type="molecule type" value="Genomic_DNA"/>
</dbReference>
<accession>A0A5C3EU31</accession>
<dbReference type="AlphaFoldDB" id="A0A5C3EU31"/>